<organism evidence="1 2">
    <name type="scientific">Deefgea tanakiae</name>
    <dbReference type="NCBI Taxonomy" id="2865840"/>
    <lineage>
        <taxon>Bacteria</taxon>
        <taxon>Pseudomonadati</taxon>
        <taxon>Pseudomonadota</taxon>
        <taxon>Betaproteobacteria</taxon>
        <taxon>Neisseriales</taxon>
        <taxon>Chitinibacteraceae</taxon>
        <taxon>Deefgea</taxon>
    </lineage>
</organism>
<accession>A0ABX8ZAI2</accession>
<reference evidence="1 2" key="1">
    <citation type="submission" date="2021-08" db="EMBL/GenBank/DDBJ databases">
        <title>complete genome sequencing of Deefgea sp. D25.</title>
        <authorList>
            <person name="Bae J.-W."/>
            <person name="Gim D.-H."/>
        </authorList>
    </citation>
    <scope>NUCLEOTIDE SEQUENCE [LARGE SCALE GENOMIC DNA]</scope>
    <source>
        <strain evidence="1 2">D25</strain>
    </source>
</reference>
<sequence>MHSVHQKAYECTRKILDLTKAVKTIKAGGISFNNNADEPTSTHINLLTFALKNNIMIDQYPPYKAVMRDFVKIAILHQSIKNIVRLNQYEVYSAIQFYSSKELKSELSVFFKNIDTTQFRLSISDECSEWIVSTVLSNLTDRLIQDRDLANDHQAKFENCVRILAVLDLNDDSIYKIMNKFSQLIASSSTTIGTYEAINDFLAHQYNLFQRKIETDVLIAILNTLIDKITFHKAHGWDHHAILHDSISNLYEYIQVAKKKYTDKERVRRLLFELQRYNIEDQRNFSSSLLYSVFNISNEKIRKIIKKFIKGVISQSPKKEIDDWQFYLWSVAVDFKNFDVEAVANLNEYLEQFRDGKMFSSKLYSLKELINFLRNKKEIDALEDINNELGKLISHYEIRPNYSSI</sequence>
<name>A0ABX8ZAI2_9NEIS</name>
<protein>
    <submittedName>
        <fullName evidence="1">Uncharacterized protein</fullName>
    </submittedName>
</protein>
<dbReference type="RefSeq" id="WP_221008084.1">
    <property type="nucleotide sequence ID" value="NZ_CP081150.1"/>
</dbReference>
<proteinExistence type="predicted"/>
<keyword evidence="2" id="KW-1185">Reference proteome</keyword>
<dbReference type="EMBL" id="CP081150">
    <property type="protein sequence ID" value="QZA79572.1"/>
    <property type="molecule type" value="Genomic_DNA"/>
</dbReference>
<evidence type="ECO:0000313" key="1">
    <source>
        <dbReference type="EMBL" id="QZA79572.1"/>
    </source>
</evidence>
<dbReference type="Proteomes" id="UP000825679">
    <property type="component" value="Chromosome"/>
</dbReference>
<gene>
    <name evidence="1" type="ORF">K4H28_08960</name>
</gene>
<evidence type="ECO:0000313" key="2">
    <source>
        <dbReference type="Proteomes" id="UP000825679"/>
    </source>
</evidence>